<dbReference type="InParanoid" id="A0A3N7HPY6"/>
<evidence type="ECO:0008006" key="11">
    <source>
        <dbReference type="Google" id="ProtNLM"/>
    </source>
</evidence>
<dbReference type="GO" id="GO:0006629">
    <property type="term" value="P:lipid metabolic process"/>
    <property type="evidence" value="ECO:0007669"/>
    <property type="project" value="UniProtKB-ARBA"/>
</dbReference>
<evidence type="ECO:0000256" key="3">
    <source>
        <dbReference type="ARBA" id="ARBA00022617"/>
    </source>
</evidence>
<keyword evidence="6 8" id="KW-0408">Iron</keyword>
<proteinExistence type="inferred from homology"/>
<dbReference type="GO" id="GO:0005506">
    <property type="term" value="F:iron ion binding"/>
    <property type="evidence" value="ECO:0007669"/>
    <property type="project" value="InterPro"/>
</dbReference>
<keyword evidence="3 8" id="KW-0349">Heme</keyword>
<dbReference type="GO" id="GO:0020037">
    <property type="term" value="F:heme binding"/>
    <property type="evidence" value="ECO:0007669"/>
    <property type="project" value="InterPro"/>
</dbReference>
<protein>
    <recommendedName>
        <fullName evidence="11">Cytochrome P450</fullName>
    </recommendedName>
</protein>
<accession>A0A3N7HPY6</accession>
<evidence type="ECO:0000256" key="7">
    <source>
        <dbReference type="ARBA" id="ARBA00023033"/>
    </source>
</evidence>
<sequence length="113" mass="13309">MKKGDGLYYMAYAMGRMPYIWGDDAEDFRPERWLNSGIFQPESPFKFIAFHAGPRICLGKDFAYRQMKILSIALLRFFRFKLADDTRKITYRTMFTLHIEGSLHLRAIGRTKS</sequence>
<evidence type="ECO:0000256" key="8">
    <source>
        <dbReference type="RuleBase" id="RU000461"/>
    </source>
</evidence>
<evidence type="ECO:0000313" key="10">
    <source>
        <dbReference type="Proteomes" id="UP000006729"/>
    </source>
</evidence>
<evidence type="ECO:0000256" key="4">
    <source>
        <dbReference type="ARBA" id="ARBA00022723"/>
    </source>
</evidence>
<evidence type="ECO:0000256" key="5">
    <source>
        <dbReference type="ARBA" id="ARBA00023002"/>
    </source>
</evidence>
<reference evidence="9 10" key="1">
    <citation type="journal article" date="2006" name="Science">
        <title>The genome of black cottonwood, Populus trichocarpa (Torr. &amp; Gray).</title>
        <authorList>
            <person name="Tuskan G.A."/>
            <person name="Difazio S."/>
            <person name="Jansson S."/>
            <person name="Bohlmann J."/>
            <person name="Grigoriev I."/>
            <person name="Hellsten U."/>
            <person name="Putnam N."/>
            <person name="Ralph S."/>
            <person name="Rombauts S."/>
            <person name="Salamov A."/>
            <person name="Schein J."/>
            <person name="Sterck L."/>
            <person name="Aerts A."/>
            <person name="Bhalerao R.R."/>
            <person name="Bhalerao R.P."/>
            <person name="Blaudez D."/>
            <person name="Boerjan W."/>
            <person name="Brun A."/>
            <person name="Brunner A."/>
            <person name="Busov V."/>
            <person name="Campbell M."/>
            <person name="Carlson J."/>
            <person name="Chalot M."/>
            <person name="Chapman J."/>
            <person name="Chen G.L."/>
            <person name="Cooper D."/>
            <person name="Coutinho P.M."/>
            <person name="Couturier J."/>
            <person name="Covert S."/>
            <person name="Cronk Q."/>
            <person name="Cunningham R."/>
            <person name="Davis J."/>
            <person name="Degroeve S."/>
            <person name="Dejardin A."/>
            <person name="Depamphilis C."/>
            <person name="Detter J."/>
            <person name="Dirks B."/>
            <person name="Dubchak I."/>
            <person name="Duplessis S."/>
            <person name="Ehlting J."/>
            <person name="Ellis B."/>
            <person name="Gendler K."/>
            <person name="Goodstein D."/>
            <person name="Gribskov M."/>
            <person name="Grimwood J."/>
            <person name="Groover A."/>
            <person name="Gunter L."/>
            <person name="Hamberger B."/>
            <person name="Heinze B."/>
            <person name="Helariutta Y."/>
            <person name="Henrissat B."/>
            <person name="Holligan D."/>
            <person name="Holt R."/>
            <person name="Huang W."/>
            <person name="Islam-Faridi N."/>
            <person name="Jones S."/>
            <person name="Jones-Rhoades M."/>
            <person name="Jorgensen R."/>
            <person name="Joshi C."/>
            <person name="Kangasjarvi J."/>
            <person name="Karlsson J."/>
            <person name="Kelleher C."/>
            <person name="Kirkpatrick R."/>
            <person name="Kirst M."/>
            <person name="Kohler A."/>
            <person name="Kalluri U."/>
            <person name="Larimer F."/>
            <person name="Leebens-Mack J."/>
            <person name="Leple J.C."/>
            <person name="Locascio P."/>
            <person name="Lou Y."/>
            <person name="Lucas S."/>
            <person name="Martin F."/>
            <person name="Montanini B."/>
            <person name="Napoli C."/>
            <person name="Nelson D.R."/>
            <person name="Nelson C."/>
            <person name="Nieminen K."/>
            <person name="Nilsson O."/>
            <person name="Pereda V."/>
            <person name="Peter G."/>
            <person name="Philippe R."/>
            <person name="Pilate G."/>
            <person name="Poliakov A."/>
            <person name="Razumovskaya J."/>
            <person name="Richardson P."/>
            <person name="Rinaldi C."/>
            <person name="Ritland K."/>
            <person name="Rouze P."/>
            <person name="Ryaboy D."/>
            <person name="Schmutz J."/>
            <person name="Schrader J."/>
            <person name="Segerman B."/>
            <person name="Shin H."/>
            <person name="Siddiqui A."/>
            <person name="Sterky F."/>
            <person name="Terry A."/>
            <person name="Tsai C.J."/>
            <person name="Uberbacher E."/>
            <person name="Unneberg P."/>
            <person name="Vahala J."/>
            <person name="Wall K."/>
            <person name="Wessler S."/>
            <person name="Yang G."/>
            <person name="Yin T."/>
            <person name="Douglas C."/>
            <person name="Marra M."/>
            <person name="Sandberg G."/>
            <person name="Van de Peer Y."/>
            <person name="Rokhsar D."/>
        </authorList>
    </citation>
    <scope>NUCLEOTIDE SEQUENCE [LARGE SCALE GENOMIC DNA]</scope>
    <source>
        <strain evidence="10">cv. Nisqually</strain>
    </source>
</reference>
<dbReference type="InterPro" id="IPR017972">
    <property type="entry name" value="Cyt_P450_CS"/>
</dbReference>
<dbReference type="GO" id="GO:0016705">
    <property type="term" value="F:oxidoreductase activity, acting on paired donors, with incorporation or reduction of molecular oxygen"/>
    <property type="evidence" value="ECO:0007669"/>
    <property type="project" value="InterPro"/>
</dbReference>
<gene>
    <name evidence="9" type="ORF">POPTR_014G072150</name>
</gene>
<evidence type="ECO:0000256" key="1">
    <source>
        <dbReference type="ARBA" id="ARBA00001971"/>
    </source>
</evidence>
<name>A0A3N7HPY6_POPTR</name>
<comment type="cofactor">
    <cofactor evidence="1">
        <name>heme</name>
        <dbReference type="ChEBI" id="CHEBI:30413"/>
    </cofactor>
</comment>
<dbReference type="PROSITE" id="PS00086">
    <property type="entry name" value="CYTOCHROME_P450"/>
    <property type="match status" value="1"/>
</dbReference>
<keyword evidence="5 8" id="KW-0560">Oxidoreductase</keyword>
<comment type="similarity">
    <text evidence="2 8">Belongs to the cytochrome P450 family.</text>
</comment>
<keyword evidence="4 8" id="KW-0479">Metal-binding</keyword>
<keyword evidence="7 8" id="KW-0503">Monooxygenase</keyword>
<dbReference type="EMBL" id="CM009303">
    <property type="protein sequence ID" value="RQO99854.1"/>
    <property type="molecule type" value="Genomic_DNA"/>
</dbReference>
<keyword evidence="10" id="KW-1185">Reference proteome</keyword>
<dbReference type="Pfam" id="PF00067">
    <property type="entry name" value="p450"/>
    <property type="match status" value="1"/>
</dbReference>
<evidence type="ECO:0000256" key="6">
    <source>
        <dbReference type="ARBA" id="ARBA00023004"/>
    </source>
</evidence>
<dbReference type="Gene3D" id="1.10.630.10">
    <property type="entry name" value="Cytochrome P450"/>
    <property type="match status" value="1"/>
</dbReference>
<dbReference type="InterPro" id="IPR036396">
    <property type="entry name" value="Cyt_P450_sf"/>
</dbReference>
<dbReference type="Proteomes" id="UP000006729">
    <property type="component" value="Chromosome 14"/>
</dbReference>
<dbReference type="AlphaFoldDB" id="A0A3N7HPY6"/>
<organism evidence="9 10">
    <name type="scientific">Populus trichocarpa</name>
    <name type="common">Western balsam poplar</name>
    <name type="synonym">Populus balsamifera subsp. trichocarpa</name>
    <dbReference type="NCBI Taxonomy" id="3694"/>
    <lineage>
        <taxon>Eukaryota</taxon>
        <taxon>Viridiplantae</taxon>
        <taxon>Streptophyta</taxon>
        <taxon>Embryophyta</taxon>
        <taxon>Tracheophyta</taxon>
        <taxon>Spermatophyta</taxon>
        <taxon>Magnoliopsida</taxon>
        <taxon>eudicotyledons</taxon>
        <taxon>Gunneridae</taxon>
        <taxon>Pentapetalae</taxon>
        <taxon>rosids</taxon>
        <taxon>fabids</taxon>
        <taxon>Malpighiales</taxon>
        <taxon>Salicaceae</taxon>
        <taxon>Saliceae</taxon>
        <taxon>Populus</taxon>
    </lineage>
</organism>
<evidence type="ECO:0000313" key="9">
    <source>
        <dbReference type="EMBL" id="RQO99854.1"/>
    </source>
</evidence>
<evidence type="ECO:0000256" key="2">
    <source>
        <dbReference type="ARBA" id="ARBA00010617"/>
    </source>
</evidence>
<dbReference type="GO" id="GO:0004497">
    <property type="term" value="F:monooxygenase activity"/>
    <property type="evidence" value="ECO:0007669"/>
    <property type="project" value="UniProtKB-KW"/>
</dbReference>
<dbReference type="InterPro" id="IPR001128">
    <property type="entry name" value="Cyt_P450"/>
</dbReference>
<dbReference type="PANTHER" id="PTHR24296">
    <property type="entry name" value="CYTOCHROME P450"/>
    <property type="match status" value="1"/>
</dbReference>
<dbReference type="SUPFAM" id="SSF48264">
    <property type="entry name" value="Cytochrome P450"/>
    <property type="match status" value="1"/>
</dbReference>